<dbReference type="AlphaFoldDB" id="A0A9D1J8C3"/>
<dbReference type="SUPFAM" id="SSF53223">
    <property type="entry name" value="Aminoacid dehydrogenase-like, N-terminal domain"/>
    <property type="match status" value="1"/>
</dbReference>
<evidence type="ECO:0000256" key="11">
    <source>
        <dbReference type="HAMAP-Rule" id="MF_01576"/>
    </source>
</evidence>
<keyword evidence="9 11" id="KW-0486">Methionine biosynthesis</keyword>
<dbReference type="GO" id="GO:0035999">
    <property type="term" value="P:tetrahydrofolate interconversion"/>
    <property type="evidence" value="ECO:0007669"/>
    <property type="project" value="UniProtKB-UniRule"/>
</dbReference>
<evidence type="ECO:0000256" key="9">
    <source>
        <dbReference type="ARBA" id="ARBA00023167"/>
    </source>
</evidence>
<gene>
    <name evidence="11" type="primary">folD</name>
    <name evidence="14" type="ORF">IAC95_05240</name>
</gene>
<keyword evidence="5 11" id="KW-0378">Hydrolase</keyword>
<dbReference type="Gene3D" id="3.40.50.720">
    <property type="entry name" value="NAD(P)-binding Rossmann-like Domain"/>
    <property type="match status" value="1"/>
</dbReference>
<dbReference type="InterPro" id="IPR046346">
    <property type="entry name" value="Aminoacid_DH-like_N_sf"/>
</dbReference>
<sequence>MSEMLLGRPVADALKQKTATTVKQCGFSPKLATVGFSEPRWLQYANSIAKSAPDYGVQTQNFVADGMTAEGFSQLIAEISSDCSVDGVLVQQPLPKEFAHAVNCISVGKDVDCLSDLSLAKLYKGQECLYPATPLAVLELLDYYKIDLKGKNVVIVGRGNTVGKPLALMMLKRNATVTVCHTKTVDLPSICRRADIVVSACGVADLITAQFVTEKSIVVDVGLSFVDGKTCGDVCAEVYGIARMVSPVPGGVGPITRAALFGNLLQASLKNRLK</sequence>
<dbReference type="InterPro" id="IPR020631">
    <property type="entry name" value="THF_DH/CycHdrlase_NAD-bd_dom"/>
</dbReference>
<dbReference type="PRINTS" id="PR00085">
    <property type="entry name" value="THFDHDRGNASE"/>
</dbReference>
<dbReference type="PANTHER" id="PTHR48099:SF5">
    <property type="entry name" value="C-1-TETRAHYDROFOLATE SYNTHASE, CYTOPLASMIC"/>
    <property type="match status" value="1"/>
</dbReference>
<dbReference type="InterPro" id="IPR020630">
    <property type="entry name" value="THF_DH/CycHdrlase_cat_dom"/>
</dbReference>
<proteinExistence type="inferred from homology"/>
<evidence type="ECO:0000256" key="4">
    <source>
        <dbReference type="ARBA" id="ARBA00022755"/>
    </source>
</evidence>
<dbReference type="SUPFAM" id="SSF51735">
    <property type="entry name" value="NAD(P)-binding Rossmann-fold domains"/>
    <property type="match status" value="1"/>
</dbReference>
<feature type="domain" description="Tetrahydrofolate dehydrogenase/cyclohydrolase catalytic" evidence="12">
    <location>
        <begin position="6"/>
        <end position="112"/>
    </location>
</feature>
<dbReference type="GO" id="GO:0006164">
    <property type="term" value="P:purine nucleotide biosynthetic process"/>
    <property type="evidence" value="ECO:0007669"/>
    <property type="project" value="UniProtKB-KW"/>
</dbReference>
<dbReference type="GO" id="GO:0005829">
    <property type="term" value="C:cytosol"/>
    <property type="evidence" value="ECO:0007669"/>
    <property type="project" value="TreeGrafter"/>
</dbReference>
<dbReference type="Pfam" id="PF00763">
    <property type="entry name" value="THF_DHG_CYH"/>
    <property type="match status" value="1"/>
</dbReference>
<dbReference type="EC" id="1.5.1.5" evidence="11"/>
<keyword evidence="8 11" id="KW-0368">Histidine biosynthesis</keyword>
<dbReference type="EMBL" id="DVHL01000044">
    <property type="protein sequence ID" value="HIR66263.1"/>
    <property type="molecule type" value="Genomic_DNA"/>
</dbReference>
<evidence type="ECO:0000256" key="5">
    <source>
        <dbReference type="ARBA" id="ARBA00022801"/>
    </source>
</evidence>
<comment type="caution">
    <text evidence="14">The sequence shown here is derived from an EMBL/GenBank/DDBJ whole genome shotgun (WGS) entry which is preliminary data.</text>
</comment>
<evidence type="ECO:0000313" key="14">
    <source>
        <dbReference type="EMBL" id="HIR66263.1"/>
    </source>
</evidence>
<comment type="catalytic activity">
    <reaction evidence="11">
        <text>(6R)-5,10-methylene-5,6,7,8-tetrahydrofolate + NADP(+) = (6R)-5,10-methenyltetrahydrofolate + NADPH</text>
        <dbReference type="Rhea" id="RHEA:22812"/>
        <dbReference type="ChEBI" id="CHEBI:15636"/>
        <dbReference type="ChEBI" id="CHEBI:57455"/>
        <dbReference type="ChEBI" id="CHEBI:57783"/>
        <dbReference type="ChEBI" id="CHEBI:58349"/>
        <dbReference type="EC" id="1.5.1.5"/>
    </reaction>
</comment>
<keyword evidence="4 11" id="KW-0658">Purine biosynthesis</keyword>
<feature type="binding site" evidence="11">
    <location>
        <begin position="157"/>
        <end position="159"/>
    </location>
    <ligand>
        <name>NADP(+)</name>
        <dbReference type="ChEBI" id="CHEBI:58349"/>
    </ligand>
</feature>
<organism evidence="14 15">
    <name type="scientific">Candidatus Fimimonas gallinarum</name>
    <dbReference type="NCBI Taxonomy" id="2840821"/>
    <lineage>
        <taxon>Bacteria</taxon>
        <taxon>Pseudomonadati</taxon>
        <taxon>Myxococcota</taxon>
        <taxon>Myxococcia</taxon>
        <taxon>Myxococcales</taxon>
        <taxon>Cystobacterineae</taxon>
        <taxon>Myxococcaceae</taxon>
        <taxon>Myxococcaceae incertae sedis</taxon>
        <taxon>Candidatus Fimimonas</taxon>
    </lineage>
</organism>
<dbReference type="Gene3D" id="3.40.50.10860">
    <property type="entry name" value="Leucine Dehydrogenase, chain A, domain 1"/>
    <property type="match status" value="1"/>
</dbReference>
<dbReference type="GO" id="GO:0000105">
    <property type="term" value="P:L-histidine biosynthetic process"/>
    <property type="evidence" value="ECO:0007669"/>
    <property type="project" value="UniProtKB-KW"/>
</dbReference>
<dbReference type="Proteomes" id="UP000824200">
    <property type="component" value="Unassembled WGS sequence"/>
</dbReference>
<name>A0A9D1J8C3_9BACT</name>
<evidence type="ECO:0000256" key="2">
    <source>
        <dbReference type="ARBA" id="ARBA00022563"/>
    </source>
</evidence>
<feature type="domain" description="Tetrahydrofolate dehydrogenase/cyclohydrolase NAD(P)-binding" evidence="13">
    <location>
        <begin position="131"/>
        <end position="270"/>
    </location>
</feature>
<protein>
    <recommendedName>
        <fullName evidence="11">Bifunctional protein FolD</fullName>
    </recommendedName>
    <domain>
        <recommendedName>
            <fullName evidence="11">Methylenetetrahydrofolate dehydrogenase</fullName>
            <ecNumber evidence="11">1.5.1.5</ecNumber>
        </recommendedName>
    </domain>
    <domain>
        <recommendedName>
            <fullName evidence="11">Methenyltetrahydrofolate cyclohydrolase</fullName>
            <ecNumber evidence="11">3.5.4.9</ecNumber>
        </recommendedName>
    </domain>
</protein>
<reference evidence="14" key="1">
    <citation type="submission" date="2020-10" db="EMBL/GenBank/DDBJ databases">
        <authorList>
            <person name="Gilroy R."/>
        </authorList>
    </citation>
    <scope>NUCLEOTIDE SEQUENCE</scope>
    <source>
        <strain evidence="14">CHK121-14286</strain>
    </source>
</reference>
<comment type="function">
    <text evidence="11">Catalyzes the oxidation of 5,10-methylenetetrahydrofolate to 5,10-methenyltetrahydrofolate and then the hydrolysis of 5,10-methenyltetrahydrofolate to 10-formyltetrahydrofolate.</text>
</comment>
<keyword evidence="10 11" id="KW-0511">Multifunctional enzyme</keyword>
<keyword evidence="7 11" id="KW-0560">Oxidoreductase</keyword>
<comment type="similarity">
    <text evidence="11">Belongs to the tetrahydrofolate dehydrogenase/cyclohydrolase family.</text>
</comment>
<comment type="pathway">
    <text evidence="1 11">One-carbon metabolism; tetrahydrofolate interconversion.</text>
</comment>
<reference evidence="14" key="2">
    <citation type="journal article" date="2021" name="PeerJ">
        <title>Extensive microbial diversity within the chicken gut microbiome revealed by metagenomics and culture.</title>
        <authorList>
            <person name="Gilroy R."/>
            <person name="Ravi A."/>
            <person name="Getino M."/>
            <person name="Pursley I."/>
            <person name="Horton D.L."/>
            <person name="Alikhan N.F."/>
            <person name="Baker D."/>
            <person name="Gharbi K."/>
            <person name="Hall N."/>
            <person name="Watson M."/>
            <person name="Adriaenssens E.M."/>
            <person name="Foster-Nyarko E."/>
            <person name="Jarju S."/>
            <person name="Secka A."/>
            <person name="Antonio M."/>
            <person name="Oren A."/>
            <person name="Chaudhuri R.R."/>
            <person name="La Ragione R."/>
            <person name="Hildebrand F."/>
            <person name="Pallen M.J."/>
        </authorList>
    </citation>
    <scope>NUCLEOTIDE SEQUENCE</scope>
    <source>
        <strain evidence="14">CHK121-14286</strain>
    </source>
</reference>
<dbReference type="CDD" id="cd01080">
    <property type="entry name" value="NAD_bind_m-THF_DH_Cyclohyd"/>
    <property type="match status" value="1"/>
</dbReference>
<dbReference type="InterPro" id="IPR000672">
    <property type="entry name" value="THF_DH/CycHdrlase"/>
</dbReference>
<evidence type="ECO:0000256" key="10">
    <source>
        <dbReference type="ARBA" id="ARBA00023268"/>
    </source>
</evidence>
<dbReference type="Pfam" id="PF02882">
    <property type="entry name" value="THF_DHG_CYH_C"/>
    <property type="match status" value="1"/>
</dbReference>
<evidence type="ECO:0000259" key="12">
    <source>
        <dbReference type="Pfam" id="PF00763"/>
    </source>
</evidence>
<evidence type="ECO:0000259" key="13">
    <source>
        <dbReference type="Pfam" id="PF02882"/>
    </source>
</evidence>
<evidence type="ECO:0000313" key="15">
    <source>
        <dbReference type="Proteomes" id="UP000824200"/>
    </source>
</evidence>
<dbReference type="GO" id="GO:0004488">
    <property type="term" value="F:methylenetetrahydrofolate dehydrogenase (NADP+) activity"/>
    <property type="evidence" value="ECO:0007669"/>
    <property type="project" value="UniProtKB-UniRule"/>
</dbReference>
<keyword evidence="2 11" id="KW-0554">One-carbon metabolism</keyword>
<dbReference type="HAMAP" id="MF_01576">
    <property type="entry name" value="THF_DHG_CYH"/>
    <property type="match status" value="1"/>
</dbReference>
<evidence type="ECO:0000256" key="7">
    <source>
        <dbReference type="ARBA" id="ARBA00023002"/>
    </source>
</evidence>
<dbReference type="GO" id="GO:0004477">
    <property type="term" value="F:methenyltetrahydrofolate cyclohydrolase activity"/>
    <property type="evidence" value="ECO:0007669"/>
    <property type="project" value="UniProtKB-UniRule"/>
</dbReference>
<dbReference type="PANTHER" id="PTHR48099">
    <property type="entry name" value="C-1-TETRAHYDROFOLATE SYNTHASE, CYTOPLASMIC-RELATED"/>
    <property type="match status" value="1"/>
</dbReference>
<comment type="subunit">
    <text evidence="11">Homodimer.</text>
</comment>
<keyword evidence="6 11" id="KW-0521">NADP</keyword>
<evidence type="ECO:0000256" key="6">
    <source>
        <dbReference type="ARBA" id="ARBA00022857"/>
    </source>
</evidence>
<comment type="caution">
    <text evidence="11">Lacks conserved residue(s) required for the propagation of feature annotation.</text>
</comment>
<evidence type="ECO:0000256" key="3">
    <source>
        <dbReference type="ARBA" id="ARBA00022605"/>
    </source>
</evidence>
<evidence type="ECO:0000256" key="1">
    <source>
        <dbReference type="ARBA" id="ARBA00004777"/>
    </source>
</evidence>
<keyword evidence="3 11" id="KW-0028">Amino-acid biosynthesis</keyword>
<dbReference type="InterPro" id="IPR036291">
    <property type="entry name" value="NAD(P)-bd_dom_sf"/>
</dbReference>
<evidence type="ECO:0000256" key="8">
    <source>
        <dbReference type="ARBA" id="ARBA00023102"/>
    </source>
</evidence>
<accession>A0A9D1J8C3</accession>
<dbReference type="GO" id="GO:0009086">
    <property type="term" value="P:methionine biosynthetic process"/>
    <property type="evidence" value="ECO:0007669"/>
    <property type="project" value="UniProtKB-KW"/>
</dbReference>
<comment type="catalytic activity">
    <reaction evidence="11">
        <text>(6R)-5,10-methenyltetrahydrofolate + H2O = (6R)-10-formyltetrahydrofolate + H(+)</text>
        <dbReference type="Rhea" id="RHEA:23700"/>
        <dbReference type="ChEBI" id="CHEBI:15377"/>
        <dbReference type="ChEBI" id="CHEBI:15378"/>
        <dbReference type="ChEBI" id="CHEBI:57455"/>
        <dbReference type="ChEBI" id="CHEBI:195366"/>
        <dbReference type="EC" id="3.5.4.9"/>
    </reaction>
</comment>
<dbReference type="EC" id="3.5.4.9" evidence="11"/>